<feature type="region of interest" description="G4" evidence="9">
    <location>
        <begin position="124"/>
        <end position="127"/>
    </location>
</feature>
<evidence type="ECO:0000256" key="9">
    <source>
        <dbReference type="PROSITE-ProRule" id="PRU01050"/>
    </source>
</evidence>
<dbReference type="GO" id="GO:0005886">
    <property type="term" value="C:plasma membrane"/>
    <property type="evidence" value="ECO:0007669"/>
    <property type="project" value="UniProtKB-SubCell"/>
</dbReference>
<dbReference type="Proteomes" id="UP000294599">
    <property type="component" value="Unassembled WGS sequence"/>
</dbReference>
<dbReference type="InterPro" id="IPR009019">
    <property type="entry name" value="KH_sf_prok-type"/>
</dbReference>
<evidence type="ECO:0000256" key="4">
    <source>
        <dbReference type="ARBA" id="ARBA00022730"/>
    </source>
</evidence>
<evidence type="ECO:0000259" key="11">
    <source>
        <dbReference type="PROSITE" id="PS50823"/>
    </source>
</evidence>
<dbReference type="Gene3D" id="3.40.50.300">
    <property type="entry name" value="P-loop containing nucleotide triphosphate hydrolases"/>
    <property type="match status" value="1"/>
</dbReference>
<dbReference type="AlphaFoldDB" id="A0A4R3LM50"/>
<evidence type="ECO:0000256" key="3">
    <source>
        <dbReference type="ARBA" id="ARBA00022517"/>
    </source>
</evidence>
<dbReference type="InterPro" id="IPR006073">
    <property type="entry name" value="GTP-bd"/>
</dbReference>
<keyword evidence="3 8" id="KW-0690">Ribosome biogenesis</keyword>
<dbReference type="GO" id="GO:0070181">
    <property type="term" value="F:small ribosomal subunit rRNA binding"/>
    <property type="evidence" value="ECO:0007669"/>
    <property type="project" value="UniProtKB-UniRule"/>
</dbReference>
<evidence type="ECO:0000313" key="13">
    <source>
        <dbReference type="EMBL" id="TCT01354.1"/>
    </source>
</evidence>
<keyword evidence="14" id="KW-1185">Reference proteome</keyword>
<keyword evidence="5 8" id="KW-0547">Nucleotide-binding</keyword>
<dbReference type="NCBIfam" id="TIGR00231">
    <property type="entry name" value="small_GTP"/>
    <property type="match status" value="1"/>
</dbReference>
<dbReference type="EMBL" id="SMAF01000001">
    <property type="protein sequence ID" value="TCT01354.1"/>
    <property type="molecule type" value="Genomic_DNA"/>
</dbReference>
<keyword evidence="8" id="KW-0963">Cytoplasm</keyword>
<dbReference type="InterPro" id="IPR015946">
    <property type="entry name" value="KH_dom-like_a/b"/>
</dbReference>
<evidence type="ECO:0000256" key="1">
    <source>
        <dbReference type="ARBA" id="ARBA00007921"/>
    </source>
</evidence>
<evidence type="ECO:0000259" key="12">
    <source>
        <dbReference type="PROSITE" id="PS51713"/>
    </source>
</evidence>
<keyword evidence="6 8" id="KW-0694">RNA-binding</keyword>
<dbReference type="Pfam" id="PF01926">
    <property type="entry name" value="MMR_HSR1"/>
    <property type="match status" value="1"/>
</dbReference>
<dbReference type="InterPro" id="IPR005225">
    <property type="entry name" value="Small_GTP-bd"/>
</dbReference>
<keyword evidence="8" id="KW-1003">Cell membrane</keyword>
<dbReference type="NCBIfam" id="TIGR00436">
    <property type="entry name" value="era"/>
    <property type="match status" value="1"/>
</dbReference>
<dbReference type="FunFam" id="3.30.300.20:FF:000003">
    <property type="entry name" value="GTPase Era"/>
    <property type="match status" value="1"/>
</dbReference>
<dbReference type="RefSeq" id="WP_123520693.1">
    <property type="nucleotide sequence ID" value="NZ_JBHLWF010000005.1"/>
</dbReference>
<protein>
    <recommendedName>
        <fullName evidence="2 8">GTPase Era</fullName>
    </recommendedName>
</protein>
<dbReference type="InterPro" id="IPR005662">
    <property type="entry name" value="GTPase_Era-like"/>
</dbReference>
<evidence type="ECO:0000313" key="14">
    <source>
        <dbReference type="Proteomes" id="UP000294599"/>
    </source>
</evidence>
<dbReference type="GO" id="GO:0043024">
    <property type="term" value="F:ribosomal small subunit binding"/>
    <property type="evidence" value="ECO:0007669"/>
    <property type="project" value="TreeGrafter"/>
</dbReference>
<dbReference type="PRINTS" id="PR00326">
    <property type="entry name" value="GTP1OBG"/>
</dbReference>
<dbReference type="GO" id="GO:0005525">
    <property type="term" value="F:GTP binding"/>
    <property type="evidence" value="ECO:0007669"/>
    <property type="project" value="UniProtKB-UniRule"/>
</dbReference>
<feature type="region of interest" description="G1" evidence="9">
    <location>
        <begin position="15"/>
        <end position="22"/>
    </location>
</feature>
<dbReference type="InterPro" id="IPR004044">
    <property type="entry name" value="KH_dom_type_2"/>
</dbReference>
<comment type="subcellular location">
    <subcellularLocation>
        <location evidence="8">Cytoplasm</location>
    </subcellularLocation>
    <subcellularLocation>
        <location evidence="8">Cell membrane</location>
        <topology evidence="8">Peripheral membrane protein</topology>
    </subcellularLocation>
</comment>
<comment type="subunit">
    <text evidence="8">Monomer.</text>
</comment>
<dbReference type="PROSITE" id="PS51713">
    <property type="entry name" value="G_ERA"/>
    <property type="match status" value="1"/>
</dbReference>
<dbReference type="NCBIfam" id="NF000908">
    <property type="entry name" value="PRK00089.1"/>
    <property type="match status" value="1"/>
</dbReference>
<dbReference type="Gene3D" id="3.30.300.20">
    <property type="match status" value="1"/>
</dbReference>
<keyword evidence="7 8" id="KW-0342">GTP-binding</keyword>
<feature type="domain" description="Era-type G" evidence="12">
    <location>
        <begin position="7"/>
        <end position="175"/>
    </location>
</feature>
<feature type="binding site" evidence="8">
    <location>
        <begin position="15"/>
        <end position="22"/>
    </location>
    <ligand>
        <name>GTP</name>
        <dbReference type="ChEBI" id="CHEBI:37565"/>
    </ligand>
</feature>
<comment type="function">
    <text evidence="8">An essential GTPase that binds both GDP and GTP, with rapid nucleotide exchange. Plays a role in 16S rRNA processing and 30S ribosomal subunit biogenesis and possibly also in cell cycle regulation and energy metabolism.</text>
</comment>
<evidence type="ECO:0000256" key="5">
    <source>
        <dbReference type="ARBA" id="ARBA00022741"/>
    </source>
</evidence>
<name>A0A4R3LM50_9GAMM</name>
<dbReference type="GO" id="GO:0000028">
    <property type="term" value="P:ribosomal small subunit assembly"/>
    <property type="evidence" value="ECO:0007669"/>
    <property type="project" value="TreeGrafter"/>
</dbReference>
<evidence type="ECO:0000256" key="10">
    <source>
        <dbReference type="RuleBase" id="RU003761"/>
    </source>
</evidence>
<organism evidence="13 14">
    <name type="scientific">Pseudofulvimonas gallinarii</name>
    <dbReference type="NCBI Taxonomy" id="634155"/>
    <lineage>
        <taxon>Bacteria</taxon>
        <taxon>Pseudomonadati</taxon>
        <taxon>Pseudomonadota</taxon>
        <taxon>Gammaproteobacteria</taxon>
        <taxon>Lysobacterales</taxon>
        <taxon>Rhodanobacteraceae</taxon>
        <taxon>Pseudofulvimonas</taxon>
    </lineage>
</organism>
<accession>A0A4R3LM50</accession>
<dbReference type="PANTHER" id="PTHR42698">
    <property type="entry name" value="GTPASE ERA"/>
    <property type="match status" value="1"/>
</dbReference>
<dbReference type="HAMAP" id="MF_00367">
    <property type="entry name" value="GTPase_Era"/>
    <property type="match status" value="1"/>
</dbReference>
<dbReference type="SUPFAM" id="SSF54814">
    <property type="entry name" value="Prokaryotic type KH domain (KH-domain type II)"/>
    <property type="match status" value="1"/>
</dbReference>
<evidence type="ECO:0000256" key="2">
    <source>
        <dbReference type="ARBA" id="ARBA00020484"/>
    </source>
</evidence>
<evidence type="ECO:0000256" key="6">
    <source>
        <dbReference type="ARBA" id="ARBA00022884"/>
    </source>
</evidence>
<feature type="binding site" evidence="8">
    <location>
        <begin position="62"/>
        <end position="66"/>
    </location>
    <ligand>
        <name>GTP</name>
        <dbReference type="ChEBI" id="CHEBI:37565"/>
    </ligand>
</feature>
<proteinExistence type="inferred from homology"/>
<dbReference type="PROSITE" id="PS50823">
    <property type="entry name" value="KH_TYPE_2"/>
    <property type="match status" value="1"/>
</dbReference>
<feature type="region of interest" description="G5" evidence="9">
    <location>
        <begin position="154"/>
        <end position="156"/>
    </location>
</feature>
<dbReference type="GO" id="GO:0005829">
    <property type="term" value="C:cytosol"/>
    <property type="evidence" value="ECO:0007669"/>
    <property type="project" value="TreeGrafter"/>
</dbReference>
<comment type="similarity">
    <text evidence="1 8 9 10">Belongs to the TRAFAC class TrmE-Era-EngA-EngB-Septin-like GTPase superfamily. Era GTPase family.</text>
</comment>
<dbReference type="OrthoDB" id="9805918at2"/>
<gene>
    <name evidence="8" type="primary">era</name>
    <name evidence="13" type="ORF">EDC25_101221</name>
</gene>
<keyword evidence="8" id="KW-0472">Membrane</keyword>
<evidence type="ECO:0000256" key="8">
    <source>
        <dbReference type="HAMAP-Rule" id="MF_00367"/>
    </source>
</evidence>
<dbReference type="CDD" id="cd04163">
    <property type="entry name" value="Era"/>
    <property type="match status" value="1"/>
</dbReference>
<feature type="binding site" evidence="8">
    <location>
        <begin position="124"/>
        <end position="127"/>
    </location>
    <ligand>
        <name>GTP</name>
        <dbReference type="ChEBI" id="CHEBI:37565"/>
    </ligand>
</feature>
<dbReference type="GO" id="GO:0003924">
    <property type="term" value="F:GTPase activity"/>
    <property type="evidence" value="ECO:0007669"/>
    <property type="project" value="UniProtKB-UniRule"/>
</dbReference>
<keyword evidence="4 8" id="KW-0699">rRNA-binding</keyword>
<reference evidence="13 14" key="1">
    <citation type="submission" date="2019-03" db="EMBL/GenBank/DDBJ databases">
        <title>Genomic Encyclopedia of Type Strains, Phase IV (KMG-IV): sequencing the most valuable type-strain genomes for metagenomic binning, comparative biology and taxonomic classification.</title>
        <authorList>
            <person name="Goeker M."/>
        </authorList>
    </citation>
    <scope>NUCLEOTIDE SEQUENCE [LARGE SCALE GENOMIC DNA]</scope>
    <source>
        <strain evidence="13 14">DSM 21944</strain>
    </source>
</reference>
<dbReference type="SUPFAM" id="SSF52540">
    <property type="entry name" value="P-loop containing nucleoside triphosphate hydrolases"/>
    <property type="match status" value="1"/>
</dbReference>
<dbReference type="PANTHER" id="PTHR42698:SF1">
    <property type="entry name" value="GTPASE ERA, MITOCHONDRIAL"/>
    <property type="match status" value="1"/>
</dbReference>
<dbReference type="InterPro" id="IPR027417">
    <property type="entry name" value="P-loop_NTPase"/>
</dbReference>
<sequence length="298" mass="32946">MNAAAFRAGHVALIGRPNVGKSSLLNALIGQRLCIVSPRPQTTRHRILGVATREDGQIGYLDTPGIHAGTGKALNRQLNRTAHTALAGADACVHVVEALRFDNEDRAVADAALSAGIPCLLAINKVDAVKDKERLLPFIAQISEGRGYQGVFLVSARRRSGLEELEDAIAGALPEQDALYEADTLTDRSERFLAAELVREQLMRQLGQELPYSTTVEIERFELEGRMRRVHAVIWVERDGQKAIVIGDKGERLRDIGSKARIAMEKLFDGKVFLETWVKVRRGWSDDDRALRELGYTD</sequence>
<dbReference type="Pfam" id="PF07650">
    <property type="entry name" value="KH_2"/>
    <property type="match status" value="1"/>
</dbReference>
<feature type="domain" description="KH type-2" evidence="11">
    <location>
        <begin position="198"/>
        <end position="282"/>
    </location>
</feature>
<feature type="region of interest" description="G3" evidence="9">
    <location>
        <begin position="62"/>
        <end position="65"/>
    </location>
</feature>
<dbReference type="InterPro" id="IPR030388">
    <property type="entry name" value="G_ERA_dom"/>
</dbReference>
<feature type="region of interest" description="G2" evidence="9">
    <location>
        <begin position="41"/>
        <end position="45"/>
    </location>
</feature>
<dbReference type="CDD" id="cd22534">
    <property type="entry name" value="KH-II_Era"/>
    <property type="match status" value="1"/>
</dbReference>
<evidence type="ECO:0000256" key="7">
    <source>
        <dbReference type="ARBA" id="ARBA00023134"/>
    </source>
</evidence>
<comment type="caution">
    <text evidence="13">The sequence shown here is derived from an EMBL/GenBank/DDBJ whole genome shotgun (WGS) entry which is preliminary data.</text>
</comment>